<evidence type="ECO:0000256" key="1">
    <source>
        <dbReference type="ARBA" id="ARBA00023125"/>
    </source>
</evidence>
<dbReference type="EMBL" id="QNUF01000008">
    <property type="protein sequence ID" value="REC75891.1"/>
    <property type="molecule type" value="Genomic_DNA"/>
</dbReference>
<reference evidence="5 6" key="1">
    <citation type="journal article" date="2010" name="Syst. Appl. Microbiol.">
        <title>Four new species of Chryseobacterium from the rhizosphere of coastal sand dune plants, Chryseobacterium elymi sp. nov., Chryseobacterium hagamense sp. nov., Chryseobacterium lathyri sp. nov. and Chryseobacterium rhizosphaerae sp. nov.</title>
        <authorList>
            <person name="Cho S.H."/>
            <person name="Lee K.S."/>
            <person name="Shin D.S."/>
            <person name="Han J.H."/>
            <person name="Park K.S."/>
            <person name="Lee C.H."/>
            <person name="Park K.H."/>
            <person name="Kim S.B."/>
        </authorList>
    </citation>
    <scope>NUCLEOTIDE SEQUENCE [LARGE SCALE GENOMIC DNA]</scope>
    <source>
        <strain evidence="5 6">KCTC 22548</strain>
    </source>
</reference>
<evidence type="ECO:0000259" key="4">
    <source>
        <dbReference type="PROSITE" id="PS01124"/>
    </source>
</evidence>
<keyword evidence="6" id="KW-1185">Reference proteome</keyword>
<feature type="domain" description="HTH araC/xylS-type" evidence="4">
    <location>
        <begin position="457"/>
        <end position="577"/>
    </location>
</feature>
<evidence type="ECO:0000313" key="6">
    <source>
        <dbReference type="Proteomes" id="UP000256491"/>
    </source>
</evidence>
<dbReference type="PANTHER" id="PTHR43280:SF2">
    <property type="entry name" value="HTH-TYPE TRANSCRIPTIONAL REGULATOR EXSA"/>
    <property type="match status" value="1"/>
</dbReference>
<feature type="transmembrane region" description="Helical" evidence="2">
    <location>
        <begin position="385"/>
        <end position="406"/>
    </location>
</feature>
<dbReference type="Gene3D" id="1.10.10.60">
    <property type="entry name" value="Homeodomain-like"/>
    <property type="match status" value="2"/>
</dbReference>
<dbReference type="PANTHER" id="PTHR43280">
    <property type="entry name" value="ARAC-FAMILY TRANSCRIPTIONAL REGULATOR"/>
    <property type="match status" value="1"/>
</dbReference>
<evidence type="ECO:0000256" key="2">
    <source>
        <dbReference type="SAM" id="Phobius"/>
    </source>
</evidence>
<comment type="caution">
    <text evidence="5">The sequence shown here is derived from an EMBL/GenBank/DDBJ whole genome shotgun (WGS) entry which is preliminary data.</text>
</comment>
<name>A0ABX9ILE7_9FLAO</name>
<organism evidence="5 6">
    <name type="scientific">Chryseobacterium rhizosphaerae</name>
    <dbReference type="NCBI Taxonomy" id="395937"/>
    <lineage>
        <taxon>Bacteria</taxon>
        <taxon>Pseudomonadati</taxon>
        <taxon>Bacteroidota</taxon>
        <taxon>Flavobacteriia</taxon>
        <taxon>Flavobacteriales</taxon>
        <taxon>Weeksellaceae</taxon>
        <taxon>Chryseobacterium group</taxon>
        <taxon>Chryseobacterium</taxon>
    </lineage>
</organism>
<evidence type="ECO:0000313" key="5">
    <source>
        <dbReference type="EMBL" id="REC75891.1"/>
    </source>
</evidence>
<keyword evidence="2" id="KW-0472">Membrane</keyword>
<keyword evidence="1" id="KW-0238">DNA-binding</keyword>
<accession>A0ABX9ILE7</accession>
<keyword evidence="2" id="KW-1133">Transmembrane helix</keyword>
<feature type="signal peptide" evidence="3">
    <location>
        <begin position="1"/>
        <end position="21"/>
    </location>
</feature>
<dbReference type="SUPFAM" id="SSF48452">
    <property type="entry name" value="TPR-like"/>
    <property type="match status" value="1"/>
</dbReference>
<dbReference type="Gene3D" id="1.25.40.10">
    <property type="entry name" value="Tetratricopeptide repeat domain"/>
    <property type="match status" value="1"/>
</dbReference>
<dbReference type="PROSITE" id="PS01124">
    <property type="entry name" value="HTH_ARAC_FAMILY_2"/>
    <property type="match status" value="1"/>
</dbReference>
<proteinExistence type="predicted"/>
<keyword evidence="3" id="KW-0732">Signal</keyword>
<sequence>MQMLKIKLLLLLSVVCNLLYAQTGNVENIQKSVLKEYTYQELEKKFYETKPEDVKSKRDIAKYYLQKAKEEKDEVQIAEAYVMLHVDESLPNALKYLDSLQTITKNSKEIYYPARTYLLRGNLYFKSDNLQAALNNYVLGLKYAKEKGYKRQIAMAEISIAYLKNYIGKHAETAKTLRYYLYNADYMNESEHTILKLNLADAYIEINKMDSAYILIQDGLLAAKKSKNVYAYHQNLGLLGYYNLKLKKYNVAIENLQKCKNFFFTASYPSKRNQNYTLLNLGKAYAGLQESDKAIENFAKIDSMVLKTNYVFPELREVYTYLIDYYKEKKDKEKQLYYVERFLDVDKVLDTRFRYISRELPRRYDTPNLLQEKESITKELKQRKIFLYIVLGALLIVLLLFINFYFKYKNAEKKYRKIAQDLIQSVNENKKQPEVEIQKEEVVPDIVLPQNIENTEDKATKTISEDITQSILKELDAFENKEQFLNRGITLGTLAKKVKTNSKYLSEVINTHKGKNFAAYLNDLRIDYAISRLARDRRFRSYKIPFIAEELGYNNEQAFTLAFKKRTGTPLSIYLKEIEKTVSAANDNPEVL</sequence>
<evidence type="ECO:0000256" key="3">
    <source>
        <dbReference type="SAM" id="SignalP"/>
    </source>
</evidence>
<keyword evidence="2" id="KW-0812">Transmembrane</keyword>
<dbReference type="InterPro" id="IPR011990">
    <property type="entry name" value="TPR-like_helical_dom_sf"/>
</dbReference>
<feature type="chain" id="PRO_5045424042" description="HTH araC/xylS-type domain-containing protein" evidence="3">
    <location>
        <begin position="22"/>
        <end position="592"/>
    </location>
</feature>
<gene>
    <name evidence="5" type="ORF">DRF57_08980</name>
</gene>
<protein>
    <recommendedName>
        <fullName evidence="4">HTH araC/xylS-type domain-containing protein</fullName>
    </recommendedName>
</protein>
<dbReference type="InterPro" id="IPR018060">
    <property type="entry name" value="HTH_AraC"/>
</dbReference>
<dbReference type="Pfam" id="PF12833">
    <property type="entry name" value="HTH_18"/>
    <property type="match status" value="1"/>
</dbReference>
<dbReference type="Proteomes" id="UP000256491">
    <property type="component" value="Unassembled WGS sequence"/>
</dbReference>
<dbReference type="SMART" id="SM00342">
    <property type="entry name" value="HTH_ARAC"/>
    <property type="match status" value="1"/>
</dbReference>